<accession>A0A511QKI7</accession>
<gene>
    <name evidence="2" type="ORF">VSA01S_36680</name>
</gene>
<sequence length="319" mass="36900">MASLEEAYSIEYDNIINTEDAYELYWAGVIFNKSAFVCPSELCDAKVTCVNLDLEKQDMQQSVHFRGYKHSLDCDATIGKKSNTGTEKTQDTNSPRITQSEHKPDSFHLFRPLNQFAKKQKGSPTKGKNRIISERNAAGLRQQDRKTGSDYYSVRSLVSKFIRYKTEGTLAEHYITIDKKNISYQALFKGVFNQNIENLPNENKVYWGVANINYIAEKKLYHVKFKSEMKHGGTAINPSFFITEKQIQDYPVRNLVIKRLTKIAQSHNKQAFIFLYSKPYGQGKHYINFKLESLDYLEIRYLDLFDELKKTPSSTDNNE</sequence>
<feature type="region of interest" description="Disordered" evidence="1">
    <location>
        <begin position="79"/>
        <end position="102"/>
    </location>
</feature>
<dbReference type="Proteomes" id="UP000321922">
    <property type="component" value="Unassembled WGS sequence"/>
</dbReference>
<feature type="compositionally biased region" description="Polar residues" evidence="1">
    <location>
        <begin position="80"/>
        <end position="98"/>
    </location>
</feature>
<proteinExistence type="predicted"/>
<dbReference type="AlphaFoldDB" id="A0A511QKI7"/>
<dbReference type="EMBL" id="BJXJ01000063">
    <property type="protein sequence ID" value="GEM77556.1"/>
    <property type="molecule type" value="Genomic_DNA"/>
</dbReference>
<name>A0A511QKI7_9VIBR</name>
<organism evidence="2 3">
    <name type="scientific">Vibrio sagamiensis NBRC 104589</name>
    <dbReference type="NCBI Taxonomy" id="1219064"/>
    <lineage>
        <taxon>Bacteria</taxon>
        <taxon>Pseudomonadati</taxon>
        <taxon>Pseudomonadota</taxon>
        <taxon>Gammaproteobacteria</taxon>
        <taxon>Vibrionales</taxon>
        <taxon>Vibrionaceae</taxon>
        <taxon>Vibrio</taxon>
    </lineage>
</organism>
<dbReference type="OrthoDB" id="2990272at2"/>
<evidence type="ECO:0000313" key="2">
    <source>
        <dbReference type="EMBL" id="GEM77556.1"/>
    </source>
</evidence>
<evidence type="ECO:0000256" key="1">
    <source>
        <dbReference type="SAM" id="MobiDB-lite"/>
    </source>
</evidence>
<evidence type="ECO:0000313" key="3">
    <source>
        <dbReference type="Proteomes" id="UP000321922"/>
    </source>
</evidence>
<dbReference type="RefSeq" id="WP_039983298.1">
    <property type="nucleotide sequence ID" value="NZ_BAOJ01000185.1"/>
</dbReference>
<protein>
    <submittedName>
        <fullName evidence="2">Uncharacterized protein</fullName>
    </submittedName>
</protein>
<keyword evidence="3" id="KW-1185">Reference proteome</keyword>
<reference evidence="2 3" key="1">
    <citation type="submission" date="2019-07" db="EMBL/GenBank/DDBJ databases">
        <title>Whole genome shotgun sequence of Vibrio sagamiensis NBRC 104589.</title>
        <authorList>
            <person name="Hosoyama A."/>
            <person name="Uohara A."/>
            <person name="Ohji S."/>
            <person name="Ichikawa N."/>
        </authorList>
    </citation>
    <scope>NUCLEOTIDE SEQUENCE [LARGE SCALE GENOMIC DNA]</scope>
    <source>
        <strain evidence="2 3">NBRC 104589</strain>
    </source>
</reference>
<comment type="caution">
    <text evidence="2">The sequence shown here is derived from an EMBL/GenBank/DDBJ whole genome shotgun (WGS) entry which is preliminary data.</text>
</comment>